<organism evidence="1 2">
    <name type="scientific">Brassica napus</name>
    <name type="common">Rape</name>
    <dbReference type="NCBI Taxonomy" id="3708"/>
    <lineage>
        <taxon>Eukaryota</taxon>
        <taxon>Viridiplantae</taxon>
        <taxon>Streptophyta</taxon>
        <taxon>Embryophyta</taxon>
        <taxon>Tracheophyta</taxon>
        <taxon>Spermatophyta</taxon>
        <taxon>Magnoliopsida</taxon>
        <taxon>eudicotyledons</taxon>
        <taxon>Gunneridae</taxon>
        <taxon>Pentapetalae</taxon>
        <taxon>rosids</taxon>
        <taxon>malvids</taxon>
        <taxon>Brassicales</taxon>
        <taxon>Brassicaceae</taxon>
        <taxon>Brassiceae</taxon>
        <taxon>Brassica</taxon>
    </lineage>
</organism>
<accession>A0ABQ8CC27</accession>
<dbReference type="EMBL" id="JAGKQM010000008">
    <property type="protein sequence ID" value="KAH0914626.1"/>
    <property type="molecule type" value="Genomic_DNA"/>
</dbReference>
<evidence type="ECO:0000313" key="2">
    <source>
        <dbReference type="Proteomes" id="UP000824890"/>
    </source>
</evidence>
<dbReference type="Proteomes" id="UP000824890">
    <property type="component" value="Unassembled WGS sequence"/>
</dbReference>
<evidence type="ECO:0000313" key="1">
    <source>
        <dbReference type="EMBL" id="KAH0914626.1"/>
    </source>
</evidence>
<proteinExistence type="predicted"/>
<feature type="non-terminal residue" evidence="1">
    <location>
        <position position="1"/>
    </location>
</feature>
<comment type="caution">
    <text evidence="1">The sequence shown here is derived from an EMBL/GenBank/DDBJ whole genome shotgun (WGS) entry which is preliminary data.</text>
</comment>
<name>A0ABQ8CC27_BRANA</name>
<keyword evidence="2" id="KW-1185">Reference proteome</keyword>
<gene>
    <name evidence="1" type="ORF">HID58_029072</name>
</gene>
<protein>
    <submittedName>
        <fullName evidence="1">Uncharacterized protein</fullName>
    </submittedName>
</protein>
<sequence>EPMLKRQPQNLKNQKIWVFGGKHVEKVIGAAVADGTVTPTVQSLIKQLLKISTLSCYLFDENLLGSSKGYDERKMYLTQQVLRTAKNIEETLRKKQ</sequence>
<reference evidence="1 2" key="1">
    <citation type="submission" date="2021-05" db="EMBL/GenBank/DDBJ databases">
        <title>Genome Assembly of Synthetic Allotetraploid Brassica napus Reveals Homoeologous Exchanges between Subgenomes.</title>
        <authorList>
            <person name="Davis J.T."/>
        </authorList>
    </citation>
    <scope>NUCLEOTIDE SEQUENCE [LARGE SCALE GENOMIC DNA]</scope>
    <source>
        <strain evidence="2">cv. Da-Ae</strain>
        <tissue evidence="1">Seedling</tissue>
    </source>
</reference>